<gene>
    <name evidence="2" type="ORF">Salat_2632300</name>
</gene>
<dbReference type="AlphaFoldDB" id="A0AAE2CAY2"/>
<feature type="region of interest" description="Disordered" evidence="1">
    <location>
        <begin position="23"/>
        <end position="102"/>
    </location>
</feature>
<dbReference type="EMBL" id="JACGWO010000011">
    <property type="protein sequence ID" value="KAK4415250.1"/>
    <property type="molecule type" value="Genomic_DNA"/>
</dbReference>
<evidence type="ECO:0000256" key="1">
    <source>
        <dbReference type="SAM" id="MobiDB-lite"/>
    </source>
</evidence>
<sequence length="102" mass="10471">MVGGSSSSNTTCDQEAVTKAQSFTTFDSEAQDSMSEVANETEVSTQTEAANQMTGKTVAPKPPLPRPSGLRAPPGSKSKGKQPLSQESGTTIGPKLLSKGGK</sequence>
<proteinExistence type="predicted"/>
<dbReference type="Proteomes" id="UP001293254">
    <property type="component" value="Unassembled WGS sequence"/>
</dbReference>
<feature type="compositionally biased region" description="Polar residues" evidence="1">
    <location>
        <begin position="23"/>
        <end position="55"/>
    </location>
</feature>
<name>A0AAE2CAY2_9LAMI</name>
<evidence type="ECO:0000313" key="2">
    <source>
        <dbReference type="EMBL" id="KAK4415250.1"/>
    </source>
</evidence>
<accession>A0AAE2CAY2</accession>
<reference evidence="2" key="2">
    <citation type="journal article" date="2024" name="Plant">
        <title>Genomic evolution and insights into agronomic trait innovations of Sesamum species.</title>
        <authorList>
            <person name="Miao H."/>
            <person name="Wang L."/>
            <person name="Qu L."/>
            <person name="Liu H."/>
            <person name="Sun Y."/>
            <person name="Le M."/>
            <person name="Wang Q."/>
            <person name="Wei S."/>
            <person name="Zheng Y."/>
            <person name="Lin W."/>
            <person name="Duan Y."/>
            <person name="Cao H."/>
            <person name="Xiong S."/>
            <person name="Wang X."/>
            <person name="Wei L."/>
            <person name="Li C."/>
            <person name="Ma Q."/>
            <person name="Ju M."/>
            <person name="Zhao R."/>
            <person name="Li G."/>
            <person name="Mu C."/>
            <person name="Tian Q."/>
            <person name="Mei H."/>
            <person name="Zhang T."/>
            <person name="Gao T."/>
            <person name="Zhang H."/>
        </authorList>
    </citation>
    <scope>NUCLEOTIDE SEQUENCE</scope>
    <source>
        <strain evidence="2">3651</strain>
    </source>
</reference>
<reference evidence="2" key="1">
    <citation type="submission" date="2020-06" db="EMBL/GenBank/DDBJ databases">
        <authorList>
            <person name="Li T."/>
            <person name="Hu X."/>
            <person name="Zhang T."/>
            <person name="Song X."/>
            <person name="Zhang H."/>
            <person name="Dai N."/>
            <person name="Sheng W."/>
            <person name="Hou X."/>
            <person name="Wei L."/>
        </authorList>
    </citation>
    <scope>NUCLEOTIDE SEQUENCE</scope>
    <source>
        <strain evidence="2">3651</strain>
        <tissue evidence="2">Leaf</tissue>
    </source>
</reference>
<keyword evidence="3" id="KW-1185">Reference proteome</keyword>
<protein>
    <submittedName>
        <fullName evidence="2">Uncharacterized protein</fullName>
    </submittedName>
</protein>
<organism evidence="2 3">
    <name type="scientific">Sesamum alatum</name>
    <dbReference type="NCBI Taxonomy" id="300844"/>
    <lineage>
        <taxon>Eukaryota</taxon>
        <taxon>Viridiplantae</taxon>
        <taxon>Streptophyta</taxon>
        <taxon>Embryophyta</taxon>
        <taxon>Tracheophyta</taxon>
        <taxon>Spermatophyta</taxon>
        <taxon>Magnoliopsida</taxon>
        <taxon>eudicotyledons</taxon>
        <taxon>Gunneridae</taxon>
        <taxon>Pentapetalae</taxon>
        <taxon>asterids</taxon>
        <taxon>lamiids</taxon>
        <taxon>Lamiales</taxon>
        <taxon>Pedaliaceae</taxon>
        <taxon>Sesamum</taxon>
    </lineage>
</organism>
<evidence type="ECO:0000313" key="3">
    <source>
        <dbReference type="Proteomes" id="UP001293254"/>
    </source>
</evidence>
<comment type="caution">
    <text evidence="2">The sequence shown here is derived from an EMBL/GenBank/DDBJ whole genome shotgun (WGS) entry which is preliminary data.</text>
</comment>